<dbReference type="VEuPathDB" id="TriTrypDB:TcIL3000.11.11540"/>
<dbReference type="AlphaFoldDB" id="G0V1Z2"/>
<sequence length="246" mass="27882">MGYPGWKTFTTVGKTAVGVFVATNSLLIAYARYRKDTFFLKHWDYGKPIMMKKTSSLALWEQALSAGERACVQAWLDAMNFQPPSTSLFLPSFVLQDTLMFVCGLSEWRRAILLIRKLSGMRPTTYCMEIRRETQGNVIFLHVKLETELRPWFLPGSMEDKGPVLLFPSVVTLQLESNQTRDGKATENAPKWRIAAAEHRWFGGPIASQQTSTLRSPWGDVADITRRFFTYTALSTVGALFSDNSY</sequence>
<proteinExistence type="predicted"/>
<reference evidence="1" key="1">
    <citation type="journal article" date="2012" name="Proc. Natl. Acad. Sci. U.S.A.">
        <title>Antigenic diversity is generated by distinct evolutionary mechanisms in African trypanosome species.</title>
        <authorList>
            <person name="Jackson A.P."/>
            <person name="Berry A."/>
            <person name="Aslett M."/>
            <person name="Allison H.C."/>
            <person name="Burton P."/>
            <person name="Vavrova-Anderson J."/>
            <person name="Brown R."/>
            <person name="Browne H."/>
            <person name="Corton N."/>
            <person name="Hauser H."/>
            <person name="Gamble J."/>
            <person name="Gilderthorp R."/>
            <person name="Marcello L."/>
            <person name="McQuillan J."/>
            <person name="Otto T.D."/>
            <person name="Quail M.A."/>
            <person name="Sanders M.J."/>
            <person name="van Tonder A."/>
            <person name="Ginger M.L."/>
            <person name="Field M.C."/>
            <person name="Barry J.D."/>
            <person name="Hertz-Fowler C."/>
            <person name="Berriman M."/>
        </authorList>
    </citation>
    <scope>NUCLEOTIDE SEQUENCE</scope>
    <source>
        <strain evidence="1">IL3000</strain>
    </source>
</reference>
<gene>
    <name evidence="1" type="ORF">TCIL3000_11_11540</name>
</gene>
<dbReference type="EMBL" id="HE575324">
    <property type="protein sequence ID" value="CCC95663.1"/>
    <property type="molecule type" value="Genomic_DNA"/>
</dbReference>
<accession>G0V1Z2</accession>
<protein>
    <submittedName>
        <fullName evidence="1">Uncharacterized protein TCIL3000_11_11540</fullName>
    </submittedName>
</protein>
<organism evidence="1">
    <name type="scientific">Trypanosoma congolense (strain IL3000)</name>
    <dbReference type="NCBI Taxonomy" id="1068625"/>
    <lineage>
        <taxon>Eukaryota</taxon>
        <taxon>Discoba</taxon>
        <taxon>Euglenozoa</taxon>
        <taxon>Kinetoplastea</taxon>
        <taxon>Metakinetoplastina</taxon>
        <taxon>Trypanosomatida</taxon>
        <taxon>Trypanosomatidae</taxon>
        <taxon>Trypanosoma</taxon>
        <taxon>Nannomonas</taxon>
    </lineage>
</organism>
<name>G0V1Z2_TRYCI</name>
<evidence type="ECO:0000313" key="1">
    <source>
        <dbReference type="EMBL" id="CCC95663.1"/>
    </source>
</evidence>